<feature type="region of interest" description="Disordered" evidence="1">
    <location>
        <begin position="60"/>
        <end position="94"/>
    </location>
</feature>
<reference evidence="2 3" key="1">
    <citation type="journal article" date="2015" name="Genome Biol.">
        <title>Comparative genomics of Steinernema reveals deeply conserved gene regulatory networks.</title>
        <authorList>
            <person name="Dillman A.R."/>
            <person name="Macchietto M."/>
            <person name="Porter C.F."/>
            <person name="Rogers A."/>
            <person name="Williams B."/>
            <person name="Antoshechkin I."/>
            <person name="Lee M.M."/>
            <person name="Goodwin Z."/>
            <person name="Lu X."/>
            <person name="Lewis E.E."/>
            <person name="Goodrich-Blair H."/>
            <person name="Stock S.P."/>
            <person name="Adams B.J."/>
            <person name="Sternberg P.W."/>
            <person name="Mortazavi A."/>
        </authorList>
    </citation>
    <scope>NUCLEOTIDE SEQUENCE [LARGE SCALE GENOMIC DNA]</scope>
    <source>
        <strain evidence="2 3">ALL</strain>
    </source>
</reference>
<evidence type="ECO:0000313" key="3">
    <source>
        <dbReference type="Proteomes" id="UP000298663"/>
    </source>
</evidence>
<accession>A0A4U5MTF7</accession>
<keyword evidence="3" id="KW-1185">Reference proteome</keyword>
<dbReference type="Proteomes" id="UP000298663">
    <property type="component" value="Unassembled WGS sequence"/>
</dbReference>
<feature type="compositionally biased region" description="Basic and acidic residues" evidence="1">
    <location>
        <begin position="60"/>
        <end position="72"/>
    </location>
</feature>
<protein>
    <submittedName>
        <fullName evidence="2">Uncharacterized protein</fullName>
    </submittedName>
</protein>
<organism evidence="2 3">
    <name type="scientific">Steinernema carpocapsae</name>
    <name type="common">Entomopathogenic nematode</name>
    <dbReference type="NCBI Taxonomy" id="34508"/>
    <lineage>
        <taxon>Eukaryota</taxon>
        <taxon>Metazoa</taxon>
        <taxon>Ecdysozoa</taxon>
        <taxon>Nematoda</taxon>
        <taxon>Chromadorea</taxon>
        <taxon>Rhabditida</taxon>
        <taxon>Tylenchina</taxon>
        <taxon>Panagrolaimomorpha</taxon>
        <taxon>Strongyloidoidea</taxon>
        <taxon>Steinernematidae</taxon>
        <taxon>Steinernema</taxon>
    </lineage>
</organism>
<evidence type="ECO:0000313" key="2">
    <source>
        <dbReference type="EMBL" id="TKR73049.1"/>
    </source>
</evidence>
<gene>
    <name evidence="2" type="ORF">L596_020405</name>
</gene>
<dbReference type="EMBL" id="AZBU02000006">
    <property type="protein sequence ID" value="TKR73049.1"/>
    <property type="molecule type" value="Genomic_DNA"/>
</dbReference>
<dbReference type="AlphaFoldDB" id="A0A4U5MTF7"/>
<comment type="caution">
    <text evidence="2">The sequence shown here is derived from an EMBL/GenBank/DDBJ whole genome shotgun (WGS) entry which is preliminary data.</text>
</comment>
<proteinExistence type="predicted"/>
<sequence>MRLTELTSLHNKRKKLLKQLQIDSPISKSDVAVDLYRSGVNSSGSSSPVFFYSQPEMAKTESPRLTETENRNQNRHLCSVDALRKGQIRRQPFT</sequence>
<name>A0A4U5MTF7_STECR</name>
<reference evidence="2 3" key="2">
    <citation type="journal article" date="2019" name="G3 (Bethesda)">
        <title>Hybrid Assembly of the Genome of the Entomopathogenic Nematode Steinernema carpocapsae Identifies the X-Chromosome.</title>
        <authorList>
            <person name="Serra L."/>
            <person name="Macchietto M."/>
            <person name="Macias-Munoz A."/>
            <person name="McGill C.J."/>
            <person name="Rodriguez I.M."/>
            <person name="Rodriguez B."/>
            <person name="Murad R."/>
            <person name="Mortazavi A."/>
        </authorList>
    </citation>
    <scope>NUCLEOTIDE SEQUENCE [LARGE SCALE GENOMIC DNA]</scope>
    <source>
        <strain evidence="2 3">ALL</strain>
    </source>
</reference>
<evidence type="ECO:0000256" key="1">
    <source>
        <dbReference type="SAM" id="MobiDB-lite"/>
    </source>
</evidence>